<keyword evidence="4" id="KW-1185">Reference proteome</keyword>
<gene>
    <name evidence="3" type="ORF">Asera_11500</name>
</gene>
<dbReference type="EMBL" id="AP023354">
    <property type="protein sequence ID" value="BCJ27042.1"/>
    <property type="molecule type" value="Genomic_DNA"/>
</dbReference>
<feature type="compositionally biased region" description="Low complexity" evidence="1">
    <location>
        <begin position="165"/>
        <end position="186"/>
    </location>
</feature>
<evidence type="ECO:0000256" key="2">
    <source>
        <dbReference type="SAM" id="Phobius"/>
    </source>
</evidence>
<dbReference type="KEGG" id="aser:Asera_11500"/>
<protein>
    <submittedName>
        <fullName evidence="3">Uncharacterized protein</fullName>
    </submittedName>
</protein>
<evidence type="ECO:0000256" key="1">
    <source>
        <dbReference type="SAM" id="MobiDB-lite"/>
    </source>
</evidence>
<accession>A0A810KX85</accession>
<sequence length="313" mass="31638">MSDDLRPPSPDAAPPDPDYLAEVRRMVATARLGREVDDELLADYVGGALAGTGVEEQVAELIATRPEWQSAHAAAVEADAAVRADLAHVGASPVAAPPELLSRLADGFRQQAPADHPVVPLDRTRRAARRRRAQWLAGAAAAVVVLAFAGIAGASLLTGGGGNGSARTADSAPHGAAPPTAGAKGPNHAQIAPKDARPADGVRLAASGTDYTAGTLPQARGLAGQQALSGTAAAAVPSALRPLADPARLDRCLHQLDASGASLVDFAMFRSRPAAVVVAPAGPGDQISVVGPECGTDGAHVRYRTTVVAVHAS</sequence>
<name>A0A810KX85_9ACTN</name>
<organism evidence="3 4">
    <name type="scientific">Actinocatenispora sera</name>
    <dbReference type="NCBI Taxonomy" id="390989"/>
    <lineage>
        <taxon>Bacteria</taxon>
        <taxon>Bacillati</taxon>
        <taxon>Actinomycetota</taxon>
        <taxon>Actinomycetes</taxon>
        <taxon>Micromonosporales</taxon>
        <taxon>Micromonosporaceae</taxon>
        <taxon>Actinocatenispora</taxon>
    </lineage>
</organism>
<keyword evidence="2" id="KW-1133">Transmembrane helix</keyword>
<evidence type="ECO:0000313" key="3">
    <source>
        <dbReference type="EMBL" id="BCJ27042.1"/>
    </source>
</evidence>
<dbReference type="AlphaFoldDB" id="A0A810KX85"/>
<feature type="transmembrane region" description="Helical" evidence="2">
    <location>
        <begin position="135"/>
        <end position="157"/>
    </location>
</feature>
<feature type="region of interest" description="Disordered" evidence="1">
    <location>
        <begin position="160"/>
        <end position="197"/>
    </location>
</feature>
<reference evidence="3" key="1">
    <citation type="submission" date="2020-08" db="EMBL/GenBank/DDBJ databases">
        <title>Whole genome shotgun sequence of Actinocatenispora sera NBRC 101916.</title>
        <authorList>
            <person name="Komaki H."/>
            <person name="Tamura T."/>
        </authorList>
    </citation>
    <scope>NUCLEOTIDE SEQUENCE</scope>
    <source>
        <strain evidence="3">NBRC 101916</strain>
    </source>
</reference>
<keyword evidence="2" id="KW-0472">Membrane</keyword>
<dbReference type="RefSeq" id="WP_030445282.1">
    <property type="nucleotide sequence ID" value="NZ_AP023354.1"/>
</dbReference>
<proteinExistence type="predicted"/>
<dbReference type="Proteomes" id="UP000680750">
    <property type="component" value="Chromosome"/>
</dbReference>
<keyword evidence="2" id="KW-0812">Transmembrane</keyword>
<evidence type="ECO:0000313" key="4">
    <source>
        <dbReference type="Proteomes" id="UP000680750"/>
    </source>
</evidence>
<dbReference type="OrthoDB" id="3404896at2"/>